<dbReference type="AlphaFoldDB" id="A0AAW9AB24"/>
<keyword evidence="3 8" id="KW-0375">Hydrogen ion transport</keyword>
<proteinExistence type="inferred from homology"/>
<dbReference type="NCBIfam" id="NF004403">
    <property type="entry name" value="PRK05758.2-4"/>
    <property type="match status" value="1"/>
</dbReference>
<evidence type="ECO:0000256" key="6">
    <source>
        <dbReference type="ARBA" id="ARBA00023196"/>
    </source>
</evidence>
<dbReference type="GO" id="GO:0005886">
    <property type="term" value="C:plasma membrane"/>
    <property type="evidence" value="ECO:0007669"/>
    <property type="project" value="UniProtKB-SubCell"/>
</dbReference>
<dbReference type="InterPro" id="IPR020781">
    <property type="entry name" value="ATPase_OSCP/d_CS"/>
</dbReference>
<comment type="function">
    <text evidence="8">This protein is part of the stalk that links CF(0) to CF(1). It either transmits conformational changes from CF(0) to CF(1) or is implicated in proton conduction.</text>
</comment>
<organism evidence="9 10">
    <name type="scientific">Sporosarcina thermotolerans</name>
    <dbReference type="NCBI Taxonomy" id="633404"/>
    <lineage>
        <taxon>Bacteria</taxon>
        <taxon>Bacillati</taxon>
        <taxon>Bacillota</taxon>
        <taxon>Bacilli</taxon>
        <taxon>Bacillales</taxon>
        <taxon>Caryophanaceae</taxon>
        <taxon>Sporosarcina</taxon>
    </lineage>
</organism>
<keyword evidence="8" id="KW-1003">Cell membrane</keyword>
<name>A0AAW9AB24_9BACL</name>
<accession>A0AAW9AB24</accession>
<gene>
    <name evidence="8" type="primary">atpH</name>
    <name evidence="9" type="ORF">QTL97_05505</name>
</gene>
<dbReference type="GO" id="GO:0045259">
    <property type="term" value="C:proton-transporting ATP synthase complex"/>
    <property type="evidence" value="ECO:0007669"/>
    <property type="project" value="UniProtKB-KW"/>
</dbReference>
<keyword evidence="10" id="KW-1185">Reference proteome</keyword>
<evidence type="ECO:0000313" key="9">
    <source>
        <dbReference type="EMBL" id="MDW0116381.1"/>
    </source>
</evidence>
<comment type="similarity">
    <text evidence="8">Belongs to the ATPase delta chain family.</text>
</comment>
<dbReference type="EMBL" id="JAUBDJ010000002">
    <property type="protein sequence ID" value="MDW0116381.1"/>
    <property type="molecule type" value="Genomic_DNA"/>
</dbReference>
<keyword evidence="7 8" id="KW-0066">ATP synthesis</keyword>
<evidence type="ECO:0000256" key="7">
    <source>
        <dbReference type="ARBA" id="ARBA00023310"/>
    </source>
</evidence>
<evidence type="ECO:0000313" key="10">
    <source>
        <dbReference type="Proteomes" id="UP001271648"/>
    </source>
</evidence>
<reference evidence="9 10" key="1">
    <citation type="submission" date="2023-06" db="EMBL/GenBank/DDBJ databases">
        <title>Sporosarcina sp. nov., isolated from Korean traditional fermented seafood 'Jeotgal'.</title>
        <authorList>
            <person name="Yang A.I."/>
            <person name="Shin N.-R."/>
        </authorList>
    </citation>
    <scope>NUCLEOTIDE SEQUENCE [LARGE SCALE GENOMIC DNA]</scope>
    <source>
        <strain evidence="9 10">KCTC43456</strain>
    </source>
</reference>
<dbReference type="InterPro" id="IPR000711">
    <property type="entry name" value="ATPase_OSCP/dsu"/>
</dbReference>
<dbReference type="PRINTS" id="PR00125">
    <property type="entry name" value="ATPASEDELTA"/>
</dbReference>
<evidence type="ECO:0000256" key="4">
    <source>
        <dbReference type="ARBA" id="ARBA00023065"/>
    </source>
</evidence>
<evidence type="ECO:0000256" key="2">
    <source>
        <dbReference type="ARBA" id="ARBA00022448"/>
    </source>
</evidence>
<dbReference type="NCBIfam" id="TIGR01145">
    <property type="entry name" value="ATP_synt_delta"/>
    <property type="match status" value="1"/>
</dbReference>
<dbReference type="Gene3D" id="1.10.520.20">
    <property type="entry name" value="N-terminal domain of the delta subunit of the F1F0-ATP synthase"/>
    <property type="match status" value="1"/>
</dbReference>
<comment type="caution">
    <text evidence="9">The sequence shown here is derived from an EMBL/GenBank/DDBJ whole genome shotgun (WGS) entry which is preliminary data.</text>
</comment>
<dbReference type="RefSeq" id="WP_283733059.1">
    <property type="nucleotide sequence ID" value="NZ_CP125968.1"/>
</dbReference>
<dbReference type="HAMAP" id="MF_01416">
    <property type="entry name" value="ATP_synth_delta_bact"/>
    <property type="match status" value="1"/>
</dbReference>
<sequence length="179" mass="19758">MSNSVVAERYASALFELSVQQGLTSTIQEELQELKKAFRDNEELGQLLSSPKLSVAKKKEMISDIFKGVNPIVMNTLFVLLDAKRMNEVQNVCDEFHQLANDAAGVAEALVYSTRPLTELETNSVSATFAKKVGKQSLRIENIIDPSLIGGIRLQIGNQIYDSSLSAKLEKLQRKLIGS</sequence>
<evidence type="ECO:0000256" key="5">
    <source>
        <dbReference type="ARBA" id="ARBA00023136"/>
    </source>
</evidence>
<evidence type="ECO:0000256" key="3">
    <source>
        <dbReference type="ARBA" id="ARBA00022781"/>
    </source>
</evidence>
<dbReference type="Pfam" id="PF00213">
    <property type="entry name" value="OSCP"/>
    <property type="match status" value="1"/>
</dbReference>
<dbReference type="Proteomes" id="UP001271648">
    <property type="component" value="Unassembled WGS sequence"/>
</dbReference>
<dbReference type="InterPro" id="IPR026015">
    <property type="entry name" value="ATP_synth_OSCP/delta_N_sf"/>
</dbReference>
<keyword evidence="4 8" id="KW-0406">Ion transport</keyword>
<dbReference type="PANTHER" id="PTHR11910">
    <property type="entry name" value="ATP SYNTHASE DELTA CHAIN"/>
    <property type="match status" value="1"/>
</dbReference>
<protein>
    <recommendedName>
        <fullName evidence="8">ATP synthase subunit delta</fullName>
    </recommendedName>
    <alternativeName>
        <fullName evidence="8">ATP synthase F(1) sector subunit delta</fullName>
    </alternativeName>
    <alternativeName>
        <fullName evidence="8">F-type ATPase subunit delta</fullName>
        <shortName evidence="8">F-ATPase subunit delta</shortName>
    </alternativeName>
</protein>
<comment type="subcellular location">
    <subcellularLocation>
        <location evidence="8">Cell membrane</location>
        <topology evidence="8">Peripheral membrane protein</topology>
    </subcellularLocation>
    <subcellularLocation>
        <location evidence="1">Membrane</location>
    </subcellularLocation>
</comment>
<comment type="function">
    <text evidence="8">F(1)F(0) ATP synthase produces ATP from ADP in the presence of a proton or sodium gradient. F-type ATPases consist of two structural domains, F(1) containing the extramembraneous catalytic core and F(0) containing the membrane proton channel, linked together by a central stalk and a peripheral stalk. During catalysis, ATP synthesis in the catalytic domain of F(1) is coupled via a rotary mechanism of the central stalk subunits to proton translocation.</text>
</comment>
<keyword evidence="6 8" id="KW-0139">CF(1)</keyword>
<keyword evidence="5 8" id="KW-0472">Membrane</keyword>
<evidence type="ECO:0000256" key="8">
    <source>
        <dbReference type="HAMAP-Rule" id="MF_01416"/>
    </source>
</evidence>
<evidence type="ECO:0000256" key="1">
    <source>
        <dbReference type="ARBA" id="ARBA00004370"/>
    </source>
</evidence>
<dbReference type="PROSITE" id="PS00389">
    <property type="entry name" value="ATPASE_DELTA"/>
    <property type="match status" value="1"/>
</dbReference>
<dbReference type="GO" id="GO:0046933">
    <property type="term" value="F:proton-transporting ATP synthase activity, rotational mechanism"/>
    <property type="evidence" value="ECO:0007669"/>
    <property type="project" value="UniProtKB-UniRule"/>
</dbReference>
<keyword evidence="2 8" id="KW-0813">Transport</keyword>
<dbReference type="SUPFAM" id="SSF47928">
    <property type="entry name" value="N-terminal domain of the delta subunit of the F1F0-ATP synthase"/>
    <property type="match status" value="1"/>
</dbReference>